<feature type="transmembrane region" description="Helical" evidence="1">
    <location>
        <begin position="49"/>
        <end position="73"/>
    </location>
</feature>
<sequence length="150" mass="15754">MDVILGILATTTVGIMVGVELAVAVVVNPITLRLPAGPSLSARADGARMLGASMPVWYIVSLVLTSAFAALTWGSASASTAAIAAVLLAVSVIMSVTLLVPINNRTRTWTAEAHPTDWREQVRRWDRLHIVRVAVIVAAFALLASAATIL</sequence>
<evidence type="ECO:0000313" key="3">
    <source>
        <dbReference type="Proteomes" id="UP001498238"/>
    </source>
</evidence>
<proteinExistence type="predicted"/>
<feature type="transmembrane region" description="Helical" evidence="1">
    <location>
        <begin position="129"/>
        <end position="149"/>
    </location>
</feature>
<keyword evidence="1" id="KW-1133">Transmembrane helix</keyword>
<protein>
    <submittedName>
        <fullName evidence="2">DUF1772 domain-containing protein</fullName>
    </submittedName>
</protein>
<dbReference type="EMBL" id="BAAAAF010000001">
    <property type="protein sequence ID" value="GAA0034107.1"/>
    <property type="molecule type" value="Genomic_DNA"/>
</dbReference>
<dbReference type="RefSeq" id="WP_339391115.1">
    <property type="nucleotide sequence ID" value="NZ_BAAAAF010000001.1"/>
</dbReference>
<keyword evidence="1" id="KW-0812">Transmembrane</keyword>
<organism evidence="2 3">
    <name type="scientific">Brevibacterium metallidurans</name>
    <dbReference type="NCBI Taxonomy" id="1482676"/>
    <lineage>
        <taxon>Bacteria</taxon>
        <taxon>Bacillati</taxon>
        <taxon>Actinomycetota</taxon>
        <taxon>Actinomycetes</taxon>
        <taxon>Micrococcales</taxon>
        <taxon>Brevibacteriaceae</taxon>
        <taxon>Brevibacterium</taxon>
    </lineage>
</organism>
<keyword evidence="3" id="KW-1185">Reference proteome</keyword>
<dbReference type="Proteomes" id="UP001498238">
    <property type="component" value="Unassembled WGS sequence"/>
</dbReference>
<reference evidence="2 3" key="1">
    <citation type="submission" date="2024-01" db="EMBL/GenBank/DDBJ databases">
        <title>Characterization of antibiotic resistant novel bacterial strains and their environmental applications.</title>
        <authorList>
            <person name="Manzoor S."/>
            <person name="Abbas S."/>
            <person name="Arshad M."/>
            <person name="Ahmed I."/>
        </authorList>
    </citation>
    <scope>NUCLEOTIDE SEQUENCE [LARGE SCALE GENOMIC DNA]</scope>
    <source>
        <strain evidence="2 3">NCCP-602</strain>
    </source>
</reference>
<feature type="transmembrane region" description="Helical" evidence="1">
    <location>
        <begin position="6"/>
        <end position="28"/>
    </location>
</feature>
<evidence type="ECO:0000256" key="1">
    <source>
        <dbReference type="SAM" id="Phobius"/>
    </source>
</evidence>
<comment type="caution">
    <text evidence="2">The sequence shown here is derived from an EMBL/GenBank/DDBJ whole genome shotgun (WGS) entry which is preliminary data.</text>
</comment>
<dbReference type="InterPro" id="IPR013901">
    <property type="entry name" value="Anthrone_oxy"/>
</dbReference>
<dbReference type="Pfam" id="PF08592">
    <property type="entry name" value="Anthrone_oxy"/>
    <property type="match status" value="1"/>
</dbReference>
<name>A0ABN0SIF7_9MICO</name>
<gene>
    <name evidence="2" type="ORF">NCCP602_00680</name>
</gene>
<keyword evidence="1" id="KW-0472">Membrane</keyword>
<evidence type="ECO:0000313" key="2">
    <source>
        <dbReference type="EMBL" id="GAA0034107.1"/>
    </source>
</evidence>
<feature type="transmembrane region" description="Helical" evidence="1">
    <location>
        <begin position="79"/>
        <end position="100"/>
    </location>
</feature>
<accession>A0ABN0SIF7</accession>